<dbReference type="SUPFAM" id="SSF56601">
    <property type="entry name" value="beta-lactamase/transpeptidase-like"/>
    <property type="match status" value="1"/>
</dbReference>
<keyword evidence="1" id="KW-0732">Signal</keyword>
<accession>A0A0R0B635</accession>
<reference evidence="3 4" key="1">
    <citation type="submission" date="2015-10" db="EMBL/GenBank/DDBJ databases">
        <title>Genome sequencing and analysis of members of genus Stenotrophomonas.</title>
        <authorList>
            <person name="Patil P.P."/>
            <person name="Midha S."/>
            <person name="Patil P.B."/>
        </authorList>
    </citation>
    <scope>NUCLEOTIDE SEQUENCE [LARGE SCALE GENOMIC DNA]</scope>
    <source>
        <strain evidence="3 4">JCM 16536</strain>
    </source>
</reference>
<sequence>MRIAPALLVCIAFSVPHARAADALDRAAAQAASAYVAEPCHVGLSVVAISEGRVRHYAAGSVRRDMARLPAPDSVYELASLTKTFTGALAARAVQDDRIPLDADFRAYLPEPYPNLAGITLRMLAAHTSGLQRDLPDTDALLTHPDYDRLGEQLTRLNLGYDRARTLQALHEVKLRDPPGQQQAYSNLGIRVIAYGLEQVQDASFAQLLATQITGPLEMTETLLAPTPAMQARLITPYNRHGHRQPFHDDSAGAAYGLYSTPRDMARYLAWQLDESDPVVARAHAPIRGTRDDGEGMIWHLGRDHGARMLWHGGGGFGTTSQMVLYPDLGEGFVLLSNDACAGSEEQLRQMAMALHAASRNSP</sequence>
<dbReference type="PANTHER" id="PTHR46825">
    <property type="entry name" value="D-ALANYL-D-ALANINE-CARBOXYPEPTIDASE/ENDOPEPTIDASE AMPH"/>
    <property type="match status" value="1"/>
</dbReference>
<organism evidence="3 4">
    <name type="scientific">Stenotrophomonas panacihumi</name>
    <dbReference type="NCBI Taxonomy" id="676599"/>
    <lineage>
        <taxon>Bacteria</taxon>
        <taxon>Pseudomonadati</taxon>
        <taxon>Pseudomonadota</taxon>
        <taxon>Gammaproteobacteria</taxon>
        <taxon>Lysobacterales</taxon>
        <taxon>Lysobacteraceae</taxon>
        <taxon>Stenotrophomonas</taxon>
    </lineage>
</organism>
<evidence type="ECO:0000313" key="4">
    <source>
        <dbReference type="Proteomes" id="UP000051802"/>
    </source>
</evidence>
<dbReference type="InterPro" id="IPR012338">
    <property type="entry name" value="Beta-lactam/transpept-like"/>
</dbReference>
<dbReference type="OrthoDB" id="9799367at2"/>
<dbReference type="STRING" id="676599.ARC20_02390"/>
<dbReference type="PANTHER" id="PTHR46825:SF15">
    <property type="entry name" value="BETA-LACTAMASE-RELATED DOMAIN-CONTAINING PROTEIN"/>
    <property type="match status" value="1"/>
</dbReference>
<gene>
    <name evidence="3" type="ORF">ARC20_02390</name>
</gene>
<dbReference type="Proteomes" id="UP000051802">
    <property type="component" value="Unassembled WGS sequence"/>
</dbReference>
<evidence type="ECO:0000259" key="2">
    <source>
        <dbReference type="Pfam" id="PF00144"/>
    </source>
</evidence>
<evidence type="ECO:0000256" key="1">
    <source>
        <dbReference type="SAM" id="SignalP"/>
    </source>
</evidence>
<proteinExistence type="predicted"/>
<feature type="domain" description="Beta-lactamase-related" evidence="2">
    <location>
        <begin position="31"/>
        <end position="357"/>
    </location>
</feature>
<feature type="chain" id="PRO_5006391922" description="Beta-lactamase-related domain-containing protein" evidence="1">
    <location>
        <begin position="21"/>
        <end position="363"/>
    </location>
</feature>
<comment type="caution">
    <text evidence="3">The sequence shown here is derived from an EMBL/GenBank/DDBJ whole genome shotgun (WGS) entry which is preliminary data.</text>
</comment>
<dbReference type="InterPro" id="IPR050491">
    <property type="entry name" value="AmpC-like"/>
</dbReference>
<evidence type="ECO:0000313" key="3">
    <source>
        <dbReference type="EMBL" id="KRG49175.1"/>
    </source>
</evidence>
<dbReference type="Pfam" id="PF00144">
    <property type="entry name" value="Beta-lactamase"/>
    <property type="match status" value="1"/>
</dbReference>
<name>A0A0R0B635_9GAMM</name>
<feature type="signal peptide" evidence="1">
    <location>
        <begin position="1"/>
        <end position="20"/>
    </location>
</feature>
<dbReference type="InterPro" id="IPR001466">
    <property type="entry name" value="Beta-lactam-related"/>
</dbReference>
<keyword evidence="4" id="KW-1185">Reference proteome</keyword>
<protein>
    <recommendedName>
        <fullName evidence="2">Beta-lactamase-related domain-containing protein</fullName>
    </recommendedName>
</protein>
<dbReference type="EMBL" id="LLXU01000002">
    <property type="protein sequence ID" value="KRG49175.1"/>
    <property type="molecule type" value="Genomic_DNA"/>
</dbReference>
<dbReference type="AlphaFoldDB" id="A0A0R0B635"/>
<dbReference type="RefSeq" id="WP_057642571.1">
    <property type="nucleotide sequence ID" value="NZ_LLXU01000002.1"/>
</dbReference>
<dbReference type="Gene3D" id="3.40.710.10">
    <property type="entry name" value="DD-peptidase/beta-lactamase superfamily"/>
    <property type="match status" value="1"/>
</dbReference>